<protein>
    <submittedName>
        <fullName evidence="6">DNA-binding transcriptional LysR family regulator</fullName>
    </submittedName>
</protein>
<keyword evidence="2" id="KW-0805">Transcription regulation</keyword>
<dbReference type="RefSeq" id="WP_307689242.1">
    <property type="nucleotide sequence ID" value="NZ_JAUSRO010000005.1"/>
</dbReference>
<evidence type="ECO:0000313" key="6">
    <source>
        <dbReference type="EMBL" id="MDP9899416.1"/>
    </source>
</evidence>
<dbReference type="PROSITE" id="PS50931">
    <property type="entry name" value="HTH_LYSR"/>
    <property type="match status" value="1"/>
</dbReference>
<evidence type="ECO:0000256" key="1">
    <source>
        <dbReference type="ARBA" id="ARBA00009437"/>
    </source>
</evidence>
<dbReference type="SUPFAM" id="SSF46785">
    <property type="entry name" value="Winged helix' DNA-binding domain"/>
    <property type="match status" value="1"/>
</dbReference>
<keyword evidence="4" id="KW-0804">Transcription</keyword>
<dbReference type="Gene3D" id="1.10.10.10">
    <property type="entry name" value="Winged helix-like DNA-binding domain superfamily/Winged helix DNA-binding domain"/>
    <property type="match status" value="1"/>
</dbReference>
<proteinExistence type="inferred from homology"/>
<sequence length="321" mass="35015">MTPSSDPVFADVHLLVVLAQTRSYTQAARRLGISKASVSMRIAELERAAGMPLVQRTTRSVALTAAGQQLAAETELSFTRIAQSFTAVRDLASTPRGLVRVTAPVALGRQHMTGLIARFLLRYPEIRIELELTDRFVNLAQEGFDLAIRHTHAPPDTHVAWTLCETRSLLVATGDYLQRRGTPTHPSELVDHDCLLYLRDGAGQAAWSFERASGRRPGGAAREPVRVPVAGPFKANNSEALRDAVLCGLGIGLLPDFSASTHLRTQALQAVMPDWQPQGVFGDRIHAIRPWSPHVPRAVQCLVDHLREHLAEGFPAAEGEG</sequence>
<dbReference type="Proteomes" id="UP001226867">
    <property type="component" value="Unassembled WGS sequence"/>
</dbReference>
<organism evidence="6 7">
    <name type="scientific">Variovorax ginsengisoli</name>
    <dbReference type="NCBI Taxonomy" id="363844"/>
    <lineage>
        <taxon>Bacteria</taxon>
        <taxon>Pseudomonadati</taxon>
        <taxon>Pseudomonadota</taxon>
        <taxon>Betaproteobacteria</taxon>
        <taxon>Burkholderiales</taxon>
        <taxon>Comamonadaceae</taxon>
        <taxon>Variovorax</taxon>
    </lineage>
</organism>
<feature type="domain" description="HTH lysR-type" evidence="5">
    <location>
        <begin position="7"/>
        <end position="64"/>
    </location>
</feature>
<evidence type="ECO:0000256" key="2">
    <source>
        <dbReference type="ARBA" id="ARBA00023015"/>
    </source>
</evidence>
<name>A0ABT9S6M8_9BURK</name>
<dbReference type="Gene3D" id="3.40.190.290">
    <property type="match status" value="1"/>
</dbReference>
<dbReference type="InterPro" id="IPR005119">
    <property type="entry name" value="LysR_subst-bd"/>
</dbReference>
<dbReference type="Pfam" id="PF03466">
    <property type="entry name" value="LysR_substrate"/>
    <property type="match status" value="1"/>
</dbReference>
<evidence type="ECO:0000256" key="3">
    <source>
        <dbReference type="ARBA" id="ARBA00023125"/>
    </source>
</evidence>
<dbReference type="InterPro" id="IPR058163">
    <property type="entry name" value="LysR-type_TF_proteobact-type"/>
</dbReference>
<dbReference type="PANTHER" id="PTHR30537">
    <property type="entry name" value="HTH-TYPE TRANSCRIPTIONAL REGULATOR"/>
    <property type="match status" value="1"/>
</dbReference>
<reference evidence="6 7" key="1">
    <citation type="submission" date="2023-07" db="EMBL/GenBank/DDBJ databases">
        <title>Sorghum-associated microbial communities from plants grown in Nebraska, USA.</title>
        <authorList>
            <person name="Schachtman D."/>
        </authorList>
    </citation>
    <scope>NUCLEOTIDE SEQUENCE [LARGE SCALE GENOMIC DNA]</scope>
    <source>
        <strain evidence="6 7">DS1607</strain>
    </source>
</reference>
<dbReference type="InterPro" id="IPR036390">
    <property type="entry name" value="WH_DNA-bd_sf"/>
</dbReference>
<dbReference type="GO" id="GO:0003677">
    <property type="term" value="F:DNA binding"/>
    <property type="evidence" value="ECO:0007669"/>
    <property type="project" value="UniProtKB-KW"/>
</dbReference>
<dbReference type="SUPFAM" id="SSF53850">
    <property type="entry name" value="Periplasmic binding protein-like II"/>
    <property type="match status" value="1"/>
</dbReference>
<dbReference type="Pfam" id="PF00126">
    <property type="entry name" value="HTH_1"/>
    <property type="match status" value="1"/>
</dbReference>
<dbReference type="EMBL" id="JAUSRO010000005">
    <property type="protein sequence ID" value="MDP9899416.1"/>
    <property type="molecule type" value="Genomic_DNA"/>
</dbReference>
<dbReference type="CDD" id="cd08422">
    <property type="entry name" value="PBP2_CrgA_like"/>
    <property type="match status" value="1"/>
</dbReference>
<comment type="similarity">
    <text evidence="1">Belongs to the LysR transcriptional regulatory family.</text>
</comment>
<dbReference type="InterPro" id="IPR000847">
    <property type="entry name" value="LysR_HTH_N"/>
</dbReference>
<evidence type="ECO:0000259" key="5">
    <source>
        <dbReference type="PROSITE" id="PS50931"/>
    </source>
</evidence>
<keyword evidence="7" id="KW-1185">Reference proteome</keyword>
<dbReference type="InterPro" id="IPR036388">
    <property type="entry name" value="WH-like_DNA-bd_sf"/>
</dbReference>
<accession>A0ABT9S6M8</accession>
<comment type="caution">
    <text evidence="6">The sequence shown here is derived from an EMBL/GenBank/DDBJ whole genome shotgun (WGS) entry which is preliminary data.</text>
</comment>
<dbReference type="PANTHER" id="PTHR30537:SF5">
    <property type="entry name" value="HTH-TYPE TRANSCRIPTIONAL ACTIVATOR TTDR-RELATED"/>
    <property type="match status" value="1"/>
</dbReference>
<keyword evidence="3 6" id="KW-0238">DNA-binding</keyword>
<evidence type="ECO:0000313" key="7">
    <source>
        <dbReference type="Proteomes" id="UP001226867"/>
    </source>
</evidence>
<gene>
    <name evidence="6" type="ORF">J2W36_001667</name>
</gene>
<evidence type="ECO:0000256" key="4">
    <source>
        <dbReference type="ARBA" id="ARBA00023163"/>
    </source>
</evidence>